<evidence type="ECO:0000256" key="2">
    <source>
        <dbReference type="ARBA" id="ARBA00023015"/>
    </source>
</evidence>
<dbReference type="Pfam" id="PF03466">
    <property type="entry name" value="LysR_substrate"/>
    <property type="match status" value="1"/>
</dbReference>
<dbReference type="GO" id="GO:0006351">
    <property type="term" value="P:DNA-templated transcription"/>
    <property type="evidence" value="ECO:0007669"/>
    <property type="project" value="TreeGrafter"/>
</dbReference>
<gene>
    <name evidence="6" type="ORF">AYM40_30220</name>
</gene>
<evidence type="ECO:0000256" key="4">
    <source>
        <dbReference type="ARBA" id="ARBA00023163"/>
    </source>
</evidence>
<dbReference type="AlphaFoldDB" id="A0A160FUC1"/>
<dbReference type="PROSITE" id="PS50931">
    <property type="entry name" value="HTH_LYSR"/>
    <property type="match status" value="1"/>
</dbReference>
<dbReference type="InterPro" id="IPR058163">
    <property type="entry name" value="LysR-type_TF_proteobact-type"/>
</dbReference>
<evidence type="ECO:0000259" key="5">
    <source>
        <dbReference type="PROSITE" id="PS50931"/>
    </source>
</evidence>
<evidence type="ECO:0000256" key="3">
    <source>
        <dbReference type="ARBA" id="ARBA00023125"/>
    </source>
</evidence>
<keyword evidence="2" id="KW-0805">Transcription regulation</keyword>
<dbReference type="InterPro" id="IPR005119">
    <property type="entry name" value="LysR_subst-bd"/>
</dbReference>
<dbReference type="PANTHER" id="PTHR30537:SF72">
    <property type="entry name" value="LYSR FAMILY TRANSCRIPTIONAL REGULATOR"/>
    <property type="match status" value="1"/>
</dbReference>
<accession>A0A160FUC1</accession>
<dbReference type="GO" id="GO:0043565">
    <property type="term" value="F:sequence-specific DNA binding"/>
    <property type="evidence" value="ECO:0007669"/>
    <property type="project" value="TreeGrafter"/>
</dbReference>
<dbReference type="CDD" id="cd08472">
    <property type="entry name" value="PBP2_CrgA_like_3"/>
    <property type="match status" value="1"/>
</dbReference>
<dbReference type="SUPFAM" id="SSF53850">
    <property type="entry name" value="Periplasmic binding protein-like II"/>
    <property type="match status" value="1"/>
</dbReference>
<dbReference type="KEGG" id="buz:AYM40_30220"/>
<evidence type="ECO:0000313" key="6">
    <source>
        <dbReference type="EMBL" id="ANB76486.1"/>
    </source>
</evidence>
<proteinExistence type="inferred from homology"/>
<dbReference type="EMBL" id="CP014579">
    <property type="protein sequence ID" value="ANB76486.1"/>
    <property type="molecule type" value="Genomic_DNA"/>
</dbReference>
<organism evidence="6 7">
    <name type="scientific">Paraburkholderia phytofirmans OLGA172</name>
    <dbReference type="NCBI Taxonomy" id="1417228"/>
    <lineage>
        <taxon>Bacteria</taxon>
        <taxon>Pseudomonadati</taxon>
        <taxon>Pseudomonadota</taxon>
        <taxon>Betaproteobacteria</taxon>
        <taxon>Burkholderiales</taxon>
        <taxon>Burkholderiaceae</taxon>
        <taxon>Paraburkholderia</taxon>
    </lineage>
</organism>
<keyword evidence="7" id="KW-1185">Reference proteome</keyword>
<dbReference type="InterPro" id="IPR000847">
    <property type="entry name" value="LysR_HTH_N"/>
</dbReference>
<feature type="domain" description="HTH lysR-type" evidence="5">
    <location>
        <begin position="1"/>
        <end position="59"/>
    </location>
</feature>
<dbReference type="Pfam" id="PF00126">
    <property type="entry name" value="HTH_1"/>
    <property type="match status" value="1"/>
</dbReference>
<reference evidence="6 7" key="1">
    <citation type="journal article" date="2016" name="Gene">
        <title>PacBio SMRT assembly of a complex multi-replicon genome reveals chlorocatechol degradative operon in a region of genome plasticity.</title>
        <authorList>
            <person name="Ricker N."/>
            <person name="Shen S.Y."/>
            <person name="Goordial J."/>
            <person name="Jin S."/>
            <person name="Fulthorpe R.R."/>
        </authorList>
    </citation>
    <scope>NUCLEOTIDE SEQUENCE [LARGE SCALE GENOMIC DNA]</scope>
    <source>
        <strain evidence="6 7">OLGA172</strain>
    </source>
</reference>
<dbReference type="Proteomes" id="UP000076852">
    <property type="component" value="Chromosome 2"/>
</dbReference>
<dbReference type="OrthoDB" id="9076738at2"/>
<dbReference type="GO" id="GO:0003700">
    <property type="term" value="F:DNA-binding transcription factor activity"/>
    <property type="evidence" value="ECO:0007669"/>
    <property type="project" value="InterPro"/>
</dbReference>
<dbReference type="Gene3D" id="1.10.10.10">
    <property type="entry name" value="Winged helix-like DNA-binding domain superfamily/Winged helix DNA-binding domain"/>
    <property type="match status" value="1"/>
</dbReference>
<keyword evidence="4" id="KW-0804">Transcription</keyword>
<dbReference type="STRING" id="1804984.AYM40_30220"/>
<dbReference type="FunFam" id="1.10.10.10:FF:000001">
    <property type="entry name" value="LysR family transcriptional regulator"/>
    <property type="match status" value="1"/>
</dbReference>
<dbReference type="RefSeq" id="WP_063499709.1">
    <property type="nucleotide sequence ID" value="NZ_CP014579.1"/>
</dbReference>
<dbReference type="InterPro" id="IPR036390">
    <property type="entry name" value="WH_DNA-bd_sf"/>
</dbReference>
<sequence length="303" mass="33637">MDKFQSMEVFVRVVDLNGFARAADTLNMARPVVTRVIKDLEAFLGVRLMNRTTRRLHLTDEGRLYYESAVEILKAVEDSESTYRLGASTPKGTLKIDVQTSVAKCLIVPRIKDFHERFPKIDLILGTGDRIIDLIEEGVDCAIRVGALEDSSMIARQVGIFNRVTVASPDYIRRVGAPVALDDLHAHRVVHYTATKVVKQPSFDFLSDSTPTTVRMISSVQVNDSDTYIELAKAGFGLIQPARFAVESELESGELVEVLPSFPVPIKPISLVFPQRSQRAPKLMAFITWVSEAFANSKVGLKA</sequence>
<protein>
    <recommendedName>
        <fullName evidence="5">HTH lysR-type domain-containing protein</fullName>
    </recommendedName>
</protein>
<name>A0A160FUC1_9BURK</name>
<dbReference type="Gene3D" id="3.40.190.290">
    <property type="match status" value="1"/>
</dbReference>
<comment type="similarity">
    <text evidence="1">Belongs to the LysR transcriptional regulatory family.</text>
</comment>
<dbReference type="InterPro" id="IPR036388">
    <property type="entry name" value="WH-like_DNA-bd_sf"/>
</dbReference>
<evidence type="ECO:0000256" key="1">
    <source>
        <dbReference type="ARBA" id="ARBA00009437"/>
    </source>
</evidence>
<dbReference type="SUPFAM" id="SSF46785">
    <property type="entry name" value="Winged helix' DNA-binding domain"/>
    <property type="match status" value="1"/>
</dbReference>
<keyword evidence="3" id="KW-0238">DNA-binding</keyword>
<evidence type="ECO:0000313" key="7">
    <source>
        <dbReference type="Proteomes" id="UP000076852"/>
    </source>
</evidence>
<dbReference type="PANTHER" id="PTHR30537">
    <property type="entry name" value="HTH-TYPE TRANSCRIPTIONAL REGULATOR"/>
    <property type="match status" value="1"/>
</dbReference>